<dbReference type="GeneID" id="36550071"/>
<dbReference type="VEuPathDB" id="FungiDB:P170DRAFT_123805"/>
<gene>
    <name evidence="2" type="ORF">P170DRAFT_123805</name>
</gene>
<dbReference type="Proteomes" id="UP000234275">
    <property type="component" value="Unassembled WGS sequence"/>
</dbReference>
<feature type="region of interest" description="Disordered" evidence="1">
    <location>
        <begin position="115"/>
        <end position="143"/>
    </location>
</feature>
<accession>A0A2I2GJU7</accession>
<reference evidence="2 3" key="1">
    <citation type="submission" date="2016-12" db="EMBL/GenBank/DDBJ databases">
        <title>The genomes of Aspergillus section Nigri reveals drivers in fungal speciation.</title>
        <authorList>
            <consortium name="DOE Joint Genome Institute"/>
            <person name="Vesth T.C."/>
            <person name="Nybo J."/>
            <person name="Theobald S."/>
            <person name="Brandl J."/>
            <person name="Frisvad J.C."/>
            <person name="Nielsen K.F."/>
            <person name="Lyhne E.K."/>
            <person name="Kogle M.E."/>
            <person name="Kuo A."/>
            <person name="Riley R."/>
            <person name="Clum A."/>
            <person name="Nolan M."/>
            <person name="Lipzen A."/>
            <person name="Salamov A."/>
            <person name="Henrissat B."/>
            <person name="Wiebenga A."/>
            <person name="De Vries R.P."/>
            <person name="Grigoriev I.V."/>
            <person name="Mortensen U.H."/>
            <person name="Andersen M.R."/>
            <person name="Baker S.E."/>
        </authorList>
    </citation>
    <scope>NUCLEOTIDE SEQUENCE [LARGE SCALE GENOMIC DNA]</scope>
    <source>
        <strain evidence="2 3">IBT 23096</strain>
    </source>
</reference>
<evidence type="ECO:0000313" key="3">
    <source>
        <dbReference type="Proteomes" id="UP000234275"/>
    </source>
</evidence>
<name>A0A2I2GJU7_9EURO</name>
<evidence type="ECO:0000256" key="1">
    <source>
        <dbReference type="SAM" id="MobiDB-lite"/>
    </source>
</evidence>
<protein>
    <submittedName>
        <fullName evidence="2">Uncharacterized protein</fullName>
    </submittedName>
</protein>
<organism evidence="2 3">
    <name type="scientific">Aspergillus steynii IBT 23096</name>
    <dbReference type="NCBI Taxonomy" id="1392250"/>
    <lineage>
        <taxon>Eukaryota</taxon>
        <taxon>Fungi</taxon>
        <taxon>Dikarya</taxon>
        <taxon>Ascomycota</taxon>
        <taxon>Pezizomycotina</taxon>
        <taxon>Eurotiomycetes</taxon>
        <taxon>Eurotiomycetidae</taxon>
        <taxon>Eurotiales</taxon>
        <taxon>Aspergillaceae</taxon>
        <taxon>Aspergillus</taxon>
        <taxon>Aspergillus subgen. Circumdati</taxon>
    </lineage>
</organism>
<evidence type="ECO:0000313" key="2">
    <source>
        <dbReference type="EMBL" id="PLB53127.1"/>
    </source>
</evidence>
<dbReference type="EMBL" id="MSFO01000002">
    <property type="protein sequence ID" value="PLB53127.1"/>
    <property type="molecule type" value="Genomic_DNA"/>
</dbReference>
<keyword evidence="3" id="KW-1185">Reference proteome</keyword>
<dbReference type="RefSeq" id="XP_024708429.1">
    <property type="nucleotide sequence ID" value="XM_024842376.1"/>
</dbReference>
<proteinExistence type="predicted"/>
<sequence length="143" mass="16160">MATPPKTTNAEWMQPMWGWVEFAYRPFRCVCSLALFLTATKSQTRYATYLLAALQPIGRQTGPGLVPFSSLAFLEHSGLMARVRSRWLERLPASMLLPDLLEFLIQATIMTPSTHSVGRKSSRREQAEEMIGMASPQSDLLRR</sequence>
<comment type="caution">
    <text evidence="2">The sequence shown here is derived from an EMBL/GenBank/DDBJ whole genome shotgun (WGS) entry which is preliminary data.</text>
</comment>
<dbReference type="AlphaFoldDB" id="A0A2I2GJU7"/>